<dbReference type="Proteomes" id="UP001230220">
    <property type="component" value="Unassembled WGS sequence"/>
</dbReference>
<dbReference type="Gene3D" id="3.40.50.1820">
    <property type="entry name" value="alpha/beta hydrolase"/>
    <property type="match status" value="2"/>
</dbReference>
<protein>
    <recommendedName>
        <fullName evidence="2">Alpha/beta hydrolase fold-5 domain-containing protein</fullName>
    </recommendedName>
</protein>
<keyword evidence="1" id="KW-0812">Transmembrane</keyword>
<sequence>MSIKKKILIGVLSIVLLISGFLVYYVNDYYHATDAAITISEKMKDKDGDLYYEGNSDIGFIVYPGGKVDERAYAPLAEELHRNDDTVVIVKMPFRLSILDNNEANNVIDENPHIKKWYIIGHSLGGTSASIFAEKYGAKIEGIVFLGSYAYKDLSDSDLKILTITGSKDKVINKDKAEEAKEDYPSDTKHITLDGGNHAYYGEYGMQSGDGDATISPQQQRQQTVNYIFEWINEE</sequence>
<dbReference type="RefSeq" id="WP_307404654.1">
    <property type="nucleotide sequence ID" value="NZ_JAUSUR010000001.1"/>
</dbReference>
<dbReference type="EMBL" id="JAUSUR010000001">
    <property type="protein sequence ID" value="MDQ0359496.1"/>
    <property type="molecule type" value="Genomic_DNA"/>
</dbReference>
<evidence type="ECO:0000313" key="4">
    <source>
        <dbReference type="Proteomes" id="UP001230220"/>
    </source>
</evidence>
<reference evidence="3 4" key="1">
    <citation type="submission" date="2023-07" db="EMBL/GenBank/DDBJ databases">
        <title>Genomic Encyclopedia of Type Strains, Phase IV (KMG-IV): sequencing the most valuable type-strain genomes for metagenomic binning, comparative biology and taxonomic classification.</title>
        <authorList>
            <person name="Goeker M."/>
        </authorList>
    </citation>
    <scope>NUCLEOTIDE SEQUENCE [LARGE SCALE GENOMIC DNA]</scope>
    <source>
        <strain evidence="3 4">DSM 16784</strain>
    </source>
</reference>
<name>A0ABU0DYH5_9FIRM</name>
<feature type="domain" description="Alpha/beta hydrolase fold-5" evidence="2">
    <location>
        <begin position="60"/>
        <end position="221"/>
    </location>
</feature>
<dbReference type="InterPro" id="IPR029058">
    <property type="entry name" value="AB_hydrolase_fold"/>
</dbReference>
<keyword evidence="1" id="KW-1133">Transmembrane helix</keyword>
<dbReference type="SUPFAM" id="SSF53474">
    <property type="entry name" value="alpha/beta-Hydrolases"/>
    <property type="match status" value="1"/>
</dbReference>
<keyword evidence="4" id="KW-1185">Reference proteome</keyword>
<accession>A0ABU0DYH5</accession>
<dbReference type="InterPro" id="IPR029059">
    <property type="entry name" value="AB_hydrolase_5"/>
</dbReference>
<proteinExistence type="predicted"/>
<gene>
    <name evidence="3" type="ORF">J2S15_000227</name>
</gene>
<keyword evidence="1" id="KW-0472">Membrane</keyword>
<evidence type="ECO:0000259" key="2">
    <source>
        <dbReference type="Pfam" id="PF12695"/>
    </source>
</evidence>
<organism evidence="3 4">
    <name type="scientific">Breznakia pachnodae</name>
    <dbReference type="NCBI Taxonomy" id="265178"/>
    <lineage>
        <taxon>Bacteria</taxon>
        <taxon>Bacillati</taxon>
        <taxon>Bacillota</taxon>
        <taxon>Erysipelotrichia</taxon>
        <taxon>Erysipelotrichales</taxon>
        <taxon>Erysipelotrichaceae</taxon>
        <taxon>Breznakia</taxon>
    </lineage>
</organism>
<dbReference type="Pfam" id="PF12695">
    <property type="entry name" value="Abhydrolase_5"/>
    <property type="match status" value="1"/>
</dbReference>
<comment type="caution">
    <text evidence="3">The sequence shown here is derived from an EMBL/GenBank/DDBJ whole genome shotgun (WGS) entry which is preliminary data.</text>
</comment>
<evidence type="ECO:0000256" key="1">
    <source>
        <dbReference type="SAM" id="Phobius"/>
    </source>
</evidence>
<feature type="transmembrane region" description="Helical" evidence="1">
    <location>
        <begin position="7"/>
        <end position="26"/>
    </location>
</feature>
<evidence type="ECO:0000313" key="3">
    <source>
        <dbReference type="EMBL" id="MDQ0359496.1"/>
    </source>
</evidence>